<comment type="similarity">
    <text evidence="1">Belongs to the patched family.</text>
</comment>
<dbReference type="InterPro" id="IPR000731">
    <property type="entry name" value="SSD"/>
</dbReference>
<evidence type="ECO:0000256" key="1">
    <source>
        <dbReference type="ARBA" id="ARBA00005585"/>
    </source>
</evidence>
<dbReference type="Pfam" id="PF12349">
    <property type="entry name" value="Sterol-sensing"/>
    <property type="match status" value="1"/>
</dbReference>
<dbReference type="VEuPathDB" id="CryptoDB:Cvel_10694"/>
<keyword evidence="3" id="KW-0472">Membrane</keyword>
<feature type="region of interest" description="Disordered" evidence="2">
    <location>
        <begin position="73"/>
        <end position="152"/>
    </location>
</feature>
<feature type="domain" description="SSD" evidence="4">
    <location>
        <begin position="634"/>
        <end position="763"/>
    </location>
</feature>
<feature type="region of interest" description="Disordered" evidence="2">
    <location>
        <begin position="1296"/>
        <end position="1374"/>
    </location>
</feature>
<evidence type="ECO:0000259" key="4">
    <source>
        <dbReference type="PROSITE" id="PS50156"/>
    </source>
</evidence>
<sequence>MVEFPSTPSEFPSTPSELCSTLSEFPSTPSEFLSTPFYPVRVSFYPVRVSFYPVRVVFYPVRVSCLPRQSFFSTPSEFPSTPSDFLSTPSEFPSTPSELFSTPSEFPSTPSEFPSTPSEFPSTPSEVFATPSEFPSTPSEFPSTPSEFPSTPSEVPSTPVRVSFYPVRVSFYPVRVSFYPVRVSFYPVRVSFYSVRVSFYPVRISFYPVRVSYYPVRFSFYPVRVSFYPVRVSFYSVRVSFYPVRVSFYPVSVFPSTPPEFPFDPSEFPSTPFYPVRVSSFRVRVSFYPVRVSFYPVRVSFYPVRVSFYPVRVSFYPVRVSFYPVRVSFFRFAGSPPFCGVSFYPVRVSFYPVRVSFYPVRVSFYPLRVSFYPVRVSFYPVRVVFYPVRVSFYTPIPSFLRPLKEENEFLRLWEAEPLRPQTVVVLNESSPDGSLLTVEALRIVMNIDTNLTALDSEGNNYTDLCLQIIEGVCFKRGIPTFPVLPYAMSDAALLSLVNDQSSRNLWGEEPSVASLGLGGVTHNISAARVAKFEYFVRGPTLNRTDMYRSELLEDALLWEEKVSKDLNAKKNEEWGVGGEDLYIRVQTFRDGNDHLIESLDNVTPFIFISMASLALFCLIGHLSIEAPEDSLGSLAILGLVGTSLGVVVAVGICVAAGIKFAPVTYISLYVLLGFGVDDVFTLLSEYLREARSEERRGSRDIVLKAVRNASPAILVTSLINEIVFALGAASTVPAISRMCVYAVVAIPFQFLSSFVFLVPWMVVHSNQRKAGKCEFLFTLQRKNQKQTTGDAAERGEIEEEPEIGQHRSPKQNSANGTDPQIVGDSVASPKKGEKAKKSKKLQKLGEAIRPERFIARAINFYSQVFVRQWFNVVVVVLFVGLWVLSGVGIARLRTNYATRTFYQEGSEVDIFNDVQLKYFRVKSDTVTVSVGLRESGLSMDWENNDKRRQVLDLEAELEKKFNSVEGQEVVSWLRDFEVLYSDLSVVMSFSDALRSTLASNASFAALYGSSLKFSSDTGPLAMGKFSFQIPRAYDTQRITTEDAAALYEVVDASRIADVTIVSQPSGFLLICIVTLLFVGDLTTTLVVGVSIAGIILGTIGFMGWFELPIQATSYAFVTTMMGFPALITIAYTFSHLVHPRLRGAKRVQAAMKVCGTAVFLAILSNGVAVVSLRLTPSRVWHSVFYLITILTFIGLLHAMLLLPSLLALLRADGRGFSNWQTRQTTKQCHAKRPEDLEDLQSPALVEEGHAPAEKDIEAILAPPDDVRAPEKTQTLLNPEPQEEVGAAQDDNYLQGREKEVSVEERNQKEGRRKEVTVEKKDSETARETAKPQKSLAEEQRLTKEEVDRGEIHRPRPLQKFSPSCDEAIPDTDDF</sequence>
<reference evidence="5" key="1">
    <citation type="submission" date="2014-11" db="EMBL/GenBank/DDBJ databases">
        <authorList>
            <person name="Otto D Thomas"/>
            <person name="Naeem Raeece"/>
        </authorList>
    </citation>
    <scope>NUCLEOTIDE SEQUENCE</scope>
</reference>
<dbReference type="GO" id="GO:0006897">
    <property type="term" value="P:endocytosis"/>
    <property type="evidence" value="ECO:0007669"/>
    <property type="project" value="TreeGrafter"/>
</dbReference>
<feature type="transmembrane region" description="Helical" evidence="3">
    <location>
        <begin position="708"/>
        <end position="728"/>
    </location>
</feature>
<feature type="transmembrane region" description="Helical" evidence="3">
    <location>
        <begin position="869"/>
        <end position="890"/>
    </location>
</feature>
<feature type="region of interest" description="Disordered" evidence="2">
    <location>
        <begin position="786"/>
        <end position="839"/>
    </location>
</feature>
<organism evidence="5">
    <name type="scientific">Chromera velia CCMP2878</name>
    <dbReference type="NCBI Taxonomy" id="1169474"/>
    <lineage>
        <taxon>Eukaryota</taxon>
        <taxon>Sar</taxon>
        <taxon>Alveolata</taxon>
        <taxon>Colpodellida</taxon>
        <taxon>Chromeraceae</taxon>
        <taxon>Chromera</taxon>
    </lineage>
</organism>
<dbReference type="Gene3D" id="1.20.1640.10">
    <property type="entry name" value="Multidrug efflux transporter AcrB transmembrane domain"/>
    <property type="match status" value="2"/>
</dbReference>
<dbReference type="EMBL" id="CDMZ01004976">
    <property type="protein sequence ID" value="CEM51558.1"/>
    <property type="molecule type" value="Genomic_DNA"/>
</dbReference>
<feature type="transmembrane region" description="Helical" evidence="3">
    <location>
        <begin position="1111"/>
        <end position="1133"/>
    </location>
</feature>
<feature type="transmembrane region" description="Helical" evidence="3">
    <location>
        <begin position="740"/>
        <end position="762"/>
    </location>
</feature>
<keyword evidence="3" id="KW-1133">Transmembrane helix</keyword>
<feature type="transmembrane region" description="Helical" evidence="3">
    <location>
        <begin position="1085"/>
        <end position="1105"/>
    </location>
</feature>
<evidence type="ECO:0000256" key="3">
    <source>
        <dbReference type="SAM" id="Phobius"/>
    </source>
</evidence>
<dbReference type="GO" id="GO:0030659">
    <property type="term" value="C:cytoplasmic vesicle membrane"/>
    <property type="evidence" value="ECO:0007669"/>
    <property type="project" value="TreeGrafter"/>
</dbReference>
<dbReference type="PANTHER" id="PTHR10796">
    <property type="entry name" value="PATCHED-RELATED"/>
    <property type="match status" value="1"/>
</dbReference>
<evidence type="ECO:0000313" key="5">
    <source>
        <dbReference type="EMBL" id="CEM51558.1"/>
    </source>
</evidence>
<keyword evidence="3" id="KW-0812">Transmembrane</keyword>
<evidence type="ECO:0000256" key="2">
    <source>
        <dbReference type="SAM" id="MobiDB-lite"/>
    </source>
</evidence>
<protein>
    <recommendedName>
        <fullName evidence="4">SSD domain-containing protein</fullName>
    </recommendedName>
</protein>
<dbReference type="PANTHER" id="PTHR10796:SF187">
    <property type="entry name" value="SSD DOMAIN-CONTAINING PROTEIN"/>
    <property type="match status" value="1"/>
</dbReference>
<dbReference type="GO" id="GO:0005886">
    <property type="term" value="C:plasma membrane"/>
    <property type="evidence" value="ECO:0007669"/>
    <property type="project" value="TreeGrafter"/>
</dbReference>
<dbReference type="PROSITE" id="PS50156">
    <property type="entry name" value="SSD"/>
    <property type="match status" value="1"/>
</dbReference>
<dbReference type="InterPro" id="IPR051697">
    <property type="entry name" value="Patched_domain-protein"/>
</dbReference>
<feature type="transmembrane region" description="Helical" evidence="3">
    <location>
        <begin position="602"/>
        <end position="622"/>
    </location>
</feature>
<feature type="transmembrane region" description="Helical" evidence="3">
    <location>
        <begin position="1184"/>
        <end position="1209"/>
    </location>
</feature>
<feature type="transmembrane region" description="Helical" evidence="3">
    <location>
        <begin position="634"/>
        <end position="658"/>
    </location>
</feature>
<gene>
    <name evidence="5" type="ORF">Cvel_10694</name>
</gene>
<proteinExistence type="inferred from homology"/>
<feature type="transmembrane region" description="Helical" evidence="3">
    <location>
        <begin position="1153"/>
        <end position="1172"/>
    </location>
</feature>
<feature type="compositionally biased region" description="Basic and acidic residues" evidence="2">
    <location>
        <begin position="1296"/>
        <end position="1353"/>
    </location>
</feature>
<dbReference type="GO" id="GO:0018996">
    <property type="term" value="P:molting cycle, collagen and cuticulin-based cuticle"/>
    <property type="evidence" value="ECO:0007669"/>
    <property type="project" value="TreeGrafter"/>
</dbReference>
<dbReference type="InterPro" id="IPR053958">
    <property type="entry name" value="HMGCR/SNAP/NPC1-like_SSD"/>
</dbReference>
<dbReference type="SUPFAM" id="SSF82866">
    <property type="entry name" value="Multidrug efflux transporter AcrB transmembrane domain"/>
    <property type="match status" value="2"/>
</dbReference>
<name>A0A0G4I3W5_9ALVE</name>
<feature type="transmembrane region" description="Helical" evidence="3">
    <location>
        <begin position="664"/>
        <end position="687"/>
    </location>
</feature>
<feature type="transmembrane region" description="Helical" evidence="3">
    <location>
        <begin position="1060"/>
        <end position="1078"/>
    </location>
</feature>
<accession>A0A0G4I3W5</accession>